<evidence type="ECO:0000313" key="2">
    <source>
        <dbReference type="EMBL" id="SVE30963.1"/>
    </source>
</evidence>
<feature type="domain" description="Solute-binding protein family 5" evidence="1">
    <location>
        <begin position="25"/>
        <end position="148"/>
    </location>
</feature>
<protein>
    <recommendedName>
        <fullName evidence="1">Solute-binding protein family 5 domain-containing protein</fullName>
    </recommendedName>
</protein>
<reference evidence="2" key="1">
    <citation type="submission" date="2018-05" db="EMBL/GenBank/DDBJ databases">
        <authorList>
            <person name="Lanie J.A."/>
            <person name="Ng W.-L."/>
            <person name="Kazmierczak K.M."/>
            <person name="Andrzejewski T.M."/>
            <person name="Davidsen T.M."/>
            <person name="Wayne K.J."/>
            <person name="Tettelin H."/>
            <person name="Glass J.I."/>
            <person name="Rusch D."/>
            <person name="Podicherti R."/>
            <person name="Tsui H.-C.T."/>
            <person name="Winkler M.E."/>
        </authorList>
    </citation>
    <scope>NUCLEOTIDE SEQUENCE</scope>
</reference>
<accession>A0A383CFX6</accession>
<feature type="non-terminal residue" evidence="2">
    <location>
        <position position="240"/>
    </location>
</feature>
<dbReference type="InterPro" id="IPR039424">
    <property type="entry name" value="SBP_5"/>
</dbReference>
<dbReference type="GO" id="GO:0015833">
    <property type="term" value="P:peptide transport"/>
    <property type="evidence" value="ECO:0007669"/>
    <property type="project" value="TreeGrafter"/>
</dbReference>
<dbReference type="Pfam" id="PF00496">
    <property type="entry name" value="SBP_bac_5"/>
    <property type="match status" value="1"/>
</dbReference>
<name>A0A383CFX6_9ZZZZ</name>
<dbReference type="InterPro" id="IPR000914">
    <property type="entry name" value="SBP_5_dom"/>
</dbReference>
<organism evidence="2">
    <name type="scientific">marine metagenome</name>
    <dbReference type="NCBI Taxonomy" id="408172"/>
    <lineage>
        <taxon>unclassified sequences</taxon>
        <taxon>metagenomes</taxon>
        <taxon>ecological metagenomes</taxon>
    </lineage>
</organism>
<feature type="non-terminal residue" evidence="2">
    <location>
        <position position="1"/>
    </location>
</feature>
<dbReference type="Gene3D" id="3.10.105.10">
    <property type="entry name" value="Dipeptide-binding Protein, Domain 3"/>
    <property type="match status" value="1"/>
</dbReference>
<gene>
    <name evidence="2" type="ORF">METZ01_LOCUS483817</name>
</gene>
<dbReference type="PANTHER" id="PTHR30290">
    <property type="entry name" value="PERIPLASMIC BINDING COMPONENT OF ABC TRANSPORTER"/>
    <property type="match status" value="1"/>
</dbReference>
<proteinExistence type="predicted"/>
<dbReference type="EMBL" id="UINC01208430">
    <property type="protein sequence ID" value="SVE30963.1"/>
    <property type="molecule type" value="Genomic_DNA"/>
</dbReference>
<dbReference type="SUPFAM" id="SSF53850">
    <property type="entry name" value="Periplasmic binding protein-like II"/>
    <property type="match status" value="1"/>
</dbReference>
<evidence type="ECO:0000259" key="1">
    <source>
        <dbReference type="Pfam" id="PF00496"/>
    </source>
</evidence>
<dbReference type="GO" id="GO:1904680">
    <property type="term" value="F:peptide transmembrane transporter activity"/>
    <property type="evidence" value="ECO:0007669"/>
    <property type="project" value="TreeGrafter"/>
</dbReference>
<sequence>LRRAFFRFLCCYVDPKEKTYPMHPESPLQDARVRRALNKSVNRDELNQALFGGKGATMYLNNYHPTLSAGWDPVWTTKFDEAYGYDPVAAKALLAEAGYNASNPLETNVHVYKDASLPGADDIAESAAAYFTEVGVKVNLISDDAGKRRAARRVQGYSNHLALYDTSAAQFTGLSVYATNTSMSVGATTPAADAKFLEVRAATTGADQDRLLRELGNIVYDSYADFPLYYLPAEVVVNPE</sequence>
<dbReference type="AlphaFoldDB" id="A0A383CFX6"/>